<dbReference type="PANTHER" id="PTHR36445:SF1">
    <property type="entry name" value="GTP CYCLOHYDROLASE MPTA"/>
    <property type="match status" value="1"/>
</dbReference>
<dbReference type="HAMAP" id="MF_01527_B">
    <property type="entry name" value="GTP_cyclohydrol_B"/>
    <property type="match status" value="1"/>
</dbReference>
<dbReference type="Pfam" id="PF02649">
    <property type="entry name" value="GCHY-1"/>
    <property type="match status" value="1"/>
</dbReference>
<evidence type="ECO:0000256" key="1">
    <source>
        <dbReference type="ARBA" id="ARBA00022801"/>
    </source>
</evidence>
<comment type="pathway">
    <text evidence="2">Cofactor biosynthesis; 7,8-dihydroneopterin triphosphate biosynthesis; 7,8-dihydroneopterin triphosphate from GTP: step 1/1.</text>
</comment>
<evidence type="ECO:0000256" key="2">
    <source>
        <dbReference type="HAMAP-Rule" id="MF_01527"/>
    </source>
</evidence>
<protein>
    <recommendedName>
        <fullName evidence="2">GTP cyclohydrolase FolE2</fullName>
        <ecNumber evidence="2">3.5.4.16</ecNumber>
    </recommendedName>
</protein>
<dbReference type="InterPro" id="IPR022838">
    <property type="entry name" value="GTP_cyclohydrolase_FolE2"/>
</dbReference>
<dbReference type="GO" id="GO:0003934">
    <property type="term" value="F:GTP cyclohydrolase I activity"/>
    <property type="evidence" value="ECO:0007669"/>
    <property type="project" value="UniProtKB-EC"/>
</dbReference>
<evidence type="ECO:0000313" key="3">
    <source>
        <dbReference type="EMBL" id="MEE2023115.1"/>
    </source>
</evidence>
<organism evidence="3 4">
    <name type="scientific">Alkalimonas mucilaginosa</name>
    <dbReference type="NCBI Taxonomy" id="3057676"/>
    <lineage>
        <taxon>Bacteria</taxon>
        <taxon>Pseudomonadati</taxon>
        <taxon>Pseudomonadota</taxon>
        <taxon>Gammaproteobacteria</taxon>
        <taxon>Alkalimonas</taxon>
    </lineage>
</organism>
<dbReference type="EMBL" id="JAUGZK010000002">
    <property type="protein sequence ID" value="MEE2023115.1"/>
    <property type="molecule type" value="Genomic_DNA"/>
</dbReference>
<dbReference type="PANTHER" id="PTHR36445">
    <property type="entry name" value="GTP CYCLOHYDROLASE MPTA"/>
    <property type="match status" value="1"/>
</dbReference>
<keyword evidence="4" id="KW-1185">Reference proteome</keyword>
<gene>
    <name evidence="2 3" type="primary">folE2</name>
    <name evidence="3" type="ORF">QWF21_02575</name>
</gene>
<evidence type="ECO:0000313" key="4">
    <source>
        <dbReference type="Proteomes" id="UP001339167"/>
    </source>
</evidence>
<proteinExistence type="inferred from homology"/>
<reference evidence="3 4" key="1">
    <citation type="submission" date="2023-06" db="EMBL/GenBank/DDBJ databases">
        <title>Alkalimonas sp., MEB004 an alkaliphilic bacterium isolated from Lonar Lake, India.</title>
        <authorList>
            <person name="Joshi A."/>
            <person name="Thite S."/>
        </authorList>
    </citation>
    <scope>NUCLEOTIDE SEQUENCE [LARGE SCALE GENOMIC DNA]</scope>
    <source>
        <strain evidence="3 4">MEB004</strain>
    </source>
</reference>
<name>A0ABU7JBT0_9GAMM</name>
<dbReference type="NCBIfam" id="NF010200">
    <property type="entry name" value="PRK13674.1-1"/>
    <property type="match status" value="1"/>
</dbReference>
<sequence>MMQTELPDITRQALQQASSKLDEVGMQQLDLLLQVSDGGDAMVQQVKASIGINLPRTDARGIHMSRLYRLLNDFADKQLCTPANLKQLLQQLLHSHQDCHSDQVLLELSFDRLCKRPALVTPDLAGWRRYPIKLKASLSPKGFQLKLTVAVQYSSTCPCSAALSRQLLQQKFLADFSDEVLPKANVADWLLQHGSYATPHSQRSVASIELSLTAGTSGFPISAVIEQAETALATPVQTAVKRADEQEFARLNGANLMFVEDAARRLAASLGPQYPDVCIEVQHLESLHPHDAYARIHASREP</sequence>
<dbReference type="Gene3D" id="3.10.270.10">
    <property type="entry name" value="Urate Oxidase"/>
    <property type="match status" value="1"/>
</dbReference>
<comment type="function">
    <text evidence="2">Converts GTP to 7,8-dihydroneopterin triphosphate.</text>
</comment>
<dbReference type="RefSeq" id="WP_330086479.1">
    <property type="nucleotide sequence ID" value="NZ_JAUGZK010000002.1"/>
</dbReference>
<keyword evidence="1 2" id="KW-0378">Hydrolase</keyword>
<dbReference type="EC" id="3.5.4.16" evidence="2"/>
<dbReference type="Proteomes" id="UP001339167">
    <property type="component" value="Unassembled WGS sequence"/>
</dbReference>
<accession>A0ABU7JBT0</accession>
<comment type="catalytic activity">
    <reaction evidence="2">
        <text>GTP + H2O = 7,8-dihydroneopterin 3'-triphosphate + formate + H(+)</text>
        <dbReference type="Rhea" id="RHEA:17473"/>
        <dbReference type="ChEBI" id="CHEBI:15377"/>
        <dbReference type="ChEBI" id="CHEBI:15378"/>
        <dbReference type="ChEBI" id="CHEBI:15740"/>
        <dbReference type="ChEBI" id="CHEBI:37565"/>
        <dbReference type="ChEBI" id="CHEBI:58462"/>
        <dbReference type="EC" id="3.5.4.16"/>
    </reaction>
</comment>
<dbReference type="InterPro" id="IPR003801">
    <property type="entry name" value="GTP_cyclohydrolase_FolE2/MptA"/>
</dbReference>
<comment type="caution">
    <text evidence="3">The sequence shown here is derived from an EMBL/GenBank/DDBJ whole genome shotgun (WGS) entry which is preliminary data.</text>
</comment>
<comment type="similarity">
    <text evidence="2">Belongs to the GTP cyclohydrolase IV family.</text>
</comment>
<feature type="site" description="May be catalytically important" evidence="2">
    <location>
        <position position="157"/>
    </location>
</feature>